<comment type="caution">
    <text evidence="3">The sequence shown here is derived from an EMBL/GenBank/DDBJ whole genome shotgun (WGS) entry which is preliminary data.</text>
</comment>
<proteinExistence type="predicted"/>
<sequence>MSNSPNQSQQSAPKQKPVKYRNTPRKKDSTRQAELVDTHFAERRYPQMDSLPSHIPEVTVSYFLEHATPQLKKREVERVIRDVQPCIIKSGRLSEFPQDPRHMTGDEDTVFKGMERLSNVVLEAAIPIMGEPTARSYCRPRNTEKSEAQNGGFKSDGNQFLVDPLGLGASPGAFYIVDSVTNHEYKKSDEPSEVNQNRRQMLGNAAHIMFADPARRFRFAVTIENTSMRLWFLSRTVCFVTKPFNFITEPMHYVRFLLATSFGSKEALGWDPTVSRVMTNDGKVVYEYLVEGKTYRTVGDAALFSHQAYRLLGRAIRVWRVKEVGPDGELFGDEHVLKDYWLPEYCQTEGEIQTEIFKDAAKARPEDTEMTFKNYFMTILQDTVLPLSNLPPIPPTTCGQLHLIVSETKVPTGSHVPGSTNMQPTGGNIVSTPAPERGDYPSYVAGGVPVTIRYEPRKHCRLVFKEVGTPLHKIPNHTNLFLCLVDALKGLKVLHDARRIHRDISTGNLLWCKTGPSEYFCKISDLEYVRRYLVEMKDGEPQHAHKTGTPSFMAVEVQYGDRVFDHIEDEDDGDKDSEDEDPTLPPVDFEVDDGGNSSVDEDGDNPNDAASGATVVALPFLHNYLHDIEGVWWIAIWILLYTLPLAVASSTIDTTTYLPQEIVADKLFPDSLQGSAQRKTFLTDSKAITQHMDLLSRHYKPLMVLMAKARTRLVKMYKQIEDPAWPDRILKHDAFLSIYADLIAIFGRAARAAKEKNAVFISDHRRKLKAKEELEKQKQKAVESKKKMTDKRKAKATAEDAEDGVELDDSVQADASRGSSPPVTRASKRKRSDAAIESDNFAGSSSKRSKTQGPSHASAPTRMMTRSSNGKAKRTSTREKRLSPRH</sequence>
<feature type="region of interest" description="Disordered" evidence="1">
    <location>
        <begin position="567"/>
        <end position="608"/>
    </location>
</feature>
<feature type="region of interest" description="Disordered" evidence="1">
    <location>
        <begin position="136"/>
        <end position="155"/>
    </location>
</feature>
<name>A0A4S4MLZ6_9APHY</name>
<dbReference type="InterPro" id="IPR040976">
    <property type="entry name" value="Pkinase_fungal"/>
</dbReference>
<dbReference type="SUPFAM" id="SSF56112">
    <property type="entry name" value="Protein kinase-like (PK-like)"/>
    <property type="match status" value="1"/>
</dbReference>
<feature type="compositionally biased region" description="Polar residues" evidence="1">
    <location>
        <begin position="841"/>
        <end position="855"/>
    </location>
</feature>
<dbReference type="Pfam" id="PF17667">
    <property type="entry name" value="Pkinase_fungal"/>
    <property type="match status" value="1"/>
</dbReference>
<feature type="compositionally biased region" description="Acidic residues" evidence="1">
    <location>
        <begin position="589"/>
        <end position="605"/>
    </location>
</feature>
<feature type="compositionally biased region" description="Basic and acidic residues" evidence="1">
    <location>
        <begin position="876"/>
        <end position="886"/>
    </location>
</feature>
<evidence type="ECO:0000259" key="2">
    <source>
        <dbReference type="Pfam" id="PF17667"/>
    </source>
</evidence>
<dbReference type="PANTHER" id="PTHR38248">
    <property type="entry name" value="FUNK1 6"/>
    <property type="match status" value="1"/>
</dbReference>
<dbReference type="EMBL" id="SGPM01000296">
    <property type="protein sequence ID" value="THH26926.1"/>
    <property type="molecule type" value="Genomic_DNA"/>
</dbReference>
<feature type="region of interest" description="Disordered" evidence="1">
    <location>
        <begin position="1"/>
        <end position="33"/>
    </location>
</feature>
<keyword evidence="4" id="KW-1185">Reference proteome</keyword>
<dbReference type="AlphaFoldDB" id="A0A4S4MLZ6"/>
<feature type="compositionally biased region" description="Low complexity" evidence="1">
    <location>
        <begin position="1"/>
        <end position="15"/>
    </location>
</feature>
<protein>
    <recommendedName>
        <fullName evidence="2">Fungal-type protein kinase domain-containing protein</fullName>
    </recommendedName>
</protein>
<organism evidence="3 4">
    <name type="scientific">Antrodiella citrinella</name>
    <dbReference type="NCBI Taxonomy" id="2447956"/>
    <lineage>
        <taxon>Eukaryota</taxon>
        <taxon>Fungi</taxon>
        <taxon>Dikarya</taxon>
        <taxon>Basidiomycota</taxon>
        <taxon>Agaricomycotina</taxon>
        <taxon>Agaricomycetes</taxon>
        <taxon>Polyporales</taxon>
        <taxon>Steccherinaceae</taxon>
        <taxon>Antrodiella</taxon>
    </lineage>
</organism>
<dbReference type="OrthoDB" id="2803129at2759"/>
<dbReference type="Gene3D" id="1.10.510.10">
    <property type="entry name" value="Transferase(Phosphotransferase) domain 1"/>
    <property type="match status" value="1"/>
</dbReference>
<dbReference type="PANTHER" id="PTHR38248:SF2">
    <property type="entry name" value="FUNK1 11"/>
    <property type="match status" value="1"/>
</dbReference>
<feature type="compositionally biased region" description="Acidic residues" evidence="1">
    <location>
        <begin position="567"/>
        <end position="582"/>
    </location>
</feature>
<feature type="region of interest" description="Disordered" evidence="1">
    <location>
        <begin position="771"/>
        <end position="886"/>
    </location>
</feature>
<feature type="compositionally biased region" description="Basic and acidic residues" evidence="1">
    <location>
        <begin position="771"/>
        <end position="787"/>
    </location>
</feature>
<gene>
    <name evidence="3" type="ORF">EUX98_g7266</name>
</gene>
<evidence type="ECO:0000313" key="3">
    <source>
        <dbReference type="EMBL" id="THH26926.1"/>
    </source>
</evidence>
<feature type="compositionally biased region" description="Acidic residues" evidence="1">
    <location>
        <begin position="799"/>
        <end position="811"/>
    </location>
</feature>
<evidence type="ECO:0000313" key="4">
    <source>
        <dbReference type="Proteomes" id="UP000308730"/>
    </source>
</evidence>
<dbReference type="InterPro" id="IPR011009">
    <property type="entry name" value="Kinase-like_dom_sf"/>
</dbReference>
<evidence type="ECO:0000256" key="1">
    <source>
        <dbReference type="SAM" id="MobiDB-lite"/>
    </source>
</evidence>
<dbReference type="Proteomes" id="UP000308730">
    <property type="component" value="Unassembled WGS sequence"/>
</dbReference>
<reference evidence="3 4" key="1">
    <citation type="submission" date="2019-02" db="EMBL/GenBank/DDBJ databases">
        <title>Genome sequencing of the rare red list fungi Antrodiella citrinella (Flaviporus citrinellus).</title>
        <authorList>
            <person name="Buettner E."/>
            <person name="Kellner H."/>
        </authorList>
    </citation>
    <scope>NUCLEOTIDE SEQUENCE [LARGE SCALE GENOMIC DNA]</scope>
    <source>
        <strain evidence="3 4">DSM 108506</strain>
    </source>
</reference>
<feature type="domain" description="Fungal-type protein kinase" evidence="2">
    <location>
        <begin position="183"/>
        <end position="638"/>
    </location>
</feature>
<accession>A0A4S4MLZ6</accession>